<gene>
    <name evidence="2" type="ORF">QBC47DRAFT_373101</name>
</gene>
<accession>A0AAJ0BM91</accession>
<evidence type="ECO:0000313" key="3">
    <source>
        <dbReference type="Proteomes" id="UP001239445"/>
    </source>
</evidence>
<comment type="caution">
    <text evidence="2">The sequence shown here is derived from an EMBL/GenBank/DDBJ whole genome shotgun (WGS) entry which is preliminary data.</text>
</comment>
<protein>
    <submittedName>
        <fullName evidence="2">Heterokaryon incompatibility protein-domain-containing protein</fullName>
    </submittedName>
</protein>
<sequence>MRLLHTTTFEFEFFPGQKKPFYAILSHTWEEEEVLFEDARHGRRQLRQCRKAGLAKVLKAAELARNDGLDWIWIDTCCIDKSSSAELSEAINSMFVWYAEAYVCYAFLSDYKSRLKLSECRPRWFQRGWTLQELIAPVEVIFYDSQWTPFGNRTELLDELSLIVKVDQQVLRRQPNVDSECTLGHCKGEAAIRNCDLCKKSIFHPFWRLGPSWNLVSVRSLLAQMSISSRMSWAADRKTTRAEDKAYCLLGIFNVNMPLIYGEGSSKAFQRLQQEILQNSRDHSLLVWNNISHLQSNRPVGIPILAPDPKYFDGLDCYQPISSASPITFTNRGAELDVFLTRGTGTLYAYGKYFNRRYALWVAVLDCYRKDEYFTSPALLLEDTDFSSNSFRQFRWTLLDAGKFLVEIQPKQSVYQAKLRGNTSLELSFDPSLLKRTRILLQEEVDISVLRIEIPTITPICPNGLLDGYEIESIEALLGTHAPVLIHPDFYNPIYPPILRDNIPDGAYMVYGLTTLGNREIEGVKFLILCGMRYDSEEEGTRALRGPCGWHSGQSKPFCAIWTMKSQHLTALLNENLERHHLDNHTKLGEAVVRTITRIVNTLLTAPDSTFLPDQNYSPKATSTCTDSTGRPVSAKAEVSIQEFLGRKRFLLSVSMHNTESDALSAEST</sequence>
<name>A0AAJ0BM91_9PEZI</name>
<dbReference type="Proteomes" id="UP001239445">
    <property type="component" value="Unassembled WGS sequence"/>
</dbReference>
<dbReference type="EMBL" id="MU839828">
    <property type="protein sequence ID" value="KAK1759798.1"/>
    <property type="molecule type" value="Genomic_DNA"/>
</dbReference>
<keyword evidence="3" id="KW-1185">Reference proteome</keyword>
<dbReference type="Pfam" id="PF06985">
    <property type="entry name" value="HET"/>
    <property type="match status" value="1"/>
</dbReference>
<dbReference type="PANTHER" id="PTHR10622:SF12">
    <property type="entry name" value="HET DOMAIN-CONTAINING PROTEIN"/>
    <property type="match status" value="1"/>
</dbReference>
<evidence type="ECO:0000313" key="2">
    <source>
        <dbReference type="EMBL" id="KAK1759798.1"/>
    </source>
</evidence>
<organism evidence="2 3">
    <name type="scientific">Echria macrotheca</name>
    <dbReference type="NCBI Taxonomy" id="438768"/>
    <lineage>
        <taxon>Eukaryota</taxon>
        <taxon>Fungi</taxon>
        <taxon>Dikarya</taxon>
        <taxon>Ascomycota</taxon>
        <taxon>Pezizomycotina</taxon>
        <taxon>Sordariomycetes</taxon>
        <taxon>Sordariomycetidae</taxon>
        <taxon>Sordariales</taxon>
        <taxon>Schizotheciaceae</taxon>
        <taxon>Echria</taxon>
    </lineage>
</organism>
<proteinExistence type="predicted"/>
<reference evidence="2" key="1">
    <citation type="submission" date="2023-06" db="EMBL/GenBank/DDBJ databases">
        <title>Genome-scale phylogeny and comparative genomics of the fungal order Sordariales.</title>
        <authorList>
            <consortium name="Lawrence Berkeley National Laboratory"/>
            <person name="Hensen N."/>
            <person name="Bonometti L."/>
            <person name="Westerberg I."/>
            <person name="Brannstrom I.O."/>
            <person name="Guillou S."/>
            <person name="Cros-Aarteil S."/>
            <person name="Calhoun S."/>
            <person name="Haridas S."/>
            <person name="Kuo A."/>
            <person name="Mondo S."/>
            <person name="Pangilinan J."/>
            <person name="Riley R."/>
            <person name="Labutti K."/>
            <person name="Andreopoulos B."/>
            <person name="Lipzen A."/>
            <person name="Chen C."/>
            <person name="Yanf M."/>
            <person name="Daum C."/>
            <person name="Ng V."/>
            <person name="Clum A."/>
            <person name="Steindorff A."/>
            <person name="Ohm R."/>
            <person name="Martin F."/>
            <person name="Silar P."/>
            <person name="Natvig D."/>
            <person name="Lalanne C."/>
            <person name="Gautier V."/>
            <person name="Ament-Velasquez S.L."/>
            <person name="Kruys A."/>
            <person name="Hutchinson M.I."/>
            <person name="Powell A.J."/>
            <person name="Barry K."/>
            <person name="Miller A.N."/>
            <person name="Grigoriev I.V."/>
            <person name="Debuchy R."/>
            <person name="Gladieux P."/>
            <person name="Thoren M.H."/>
            <person name="Johannesson H."/>
        </authorList>
    </citation>
    <scope>NUCLEOTIDE SEQUENCE</scope>
    <source>
        <strain evidence="2">PSN4</strain>
    </source>
</reference>
<feature type="domain" description="Heterokaryon incompatibility" evidence="1">
    <location>
        <begin position="22"/>
        <end position="114"/>
    </location>
</feature>
<dbReference type="InterPro" id="IPR010730">
    <property type="entry name" value="HET"/>
</dbReference>
<dbReference type="AlphaFoldDB" id="A0AAJ0BM91"/>
<evidence type="ECO:0000259" key="1">
    <source>
        <dbReference type="Pfam" id="PF06985"/>
    </source>
</evidence>
<dbReference type="PANTHER" id="PTHR10622">
    <property type="entry name" value="HET DOMAIN-CONTAINING PROTEIN"/>
    <property type="match status" value="1"/>
</dbReference>